<dbReference type="Proteomes" id="UP000218272">
    <property type="component" value="Chromosome SCLO_1"/>
</dbReference>
<evidence type="ECO:0000313" key="3">
    <source>
        <dbReference type="EMBL" id="BAV63596.1"/>
    </source>
</evidence>
<sequence length="369" mass="40571">MKMLASAAALVFAFAPPALLAQDSHGQMDHGQMDHGQMDHGQMDHGQMDHGQMDHGQMDHGQMDHGQMDHGQMDHGQMDHGQMDHGQMDHGPGQDHPAHPMPAPPPSSSHPHAGHGAGVPVDAIPKGSAPMPPADHAAEAYYDRADMQRARAAMLRESGGMVFSQFMLDRMEYQARKGADGYHWEGEGWIGGDINRFAFKSEGEGEIGGPLERAEMQALYSRAIGPWFNLEAGIRHDIRPQPQRTYAVIGLEGLAPYWFEIGVQAFLSDKGDAHLRLEGSYDQRITQRVILQPAAKVNIAAQDVPELGIGSGFSDIELGLRLRYEFAREFAPYIGINWERKLGDSAAYARAGGERVSSTSMVMGVRFWF</sequence>
<reference evidence="3 4" key="1">
    <citation type="submission" date="2016-10" db="EMBL/GenBank/DDBJ databases">
        <title>Complete Genome Sequence of the Nonylphenol-Degrading Bacterium Sphingobium cloacae JCM 10874T.</title>
        <authorList>
            <person name="Ootsuka M."/>
            <person name="Nishizawa T."/>
            <person name="Ohta H."/>
        </authorList>
    </citation>
    <scope>NUCLEOTIDE SEQUENCE [LARGE SCALE GENOMIC DNA]</scope>
    <source>
        <strain evidence="3 4">JCM 10874</strain>
    </source>
</reference>
<protein>
    <submittedName>
        <fullName evidence="3">Copper resistance protein CopB</fullName>
    </submittedName>
</protein>
<dbReference type="KEGG" id="sclo:SCLO_1005560"/>
<keyword evidence="4" id="KW-1185">Reference proteome</keyword>
<feature type="region of interest" description="Disordered" evidence="1">
    <location>
        <begin position="24"/>
        <end position="135"/>
    </location>
</feature>
<keyword evidence="2" id="KW-0732">Signal</keyword>
<evidence type="ECO:0000256" key="1">
    <source>
        <dbReference type="SAM" id="MobiDB-lite"/>
    </source>
</evidence>
<dbReference type="EMBL" id="AP017655">
    <property type="protein sequence ID" value="BAV63596.1"/>
    <property type="molecule type" value="Genomic_DNA"/>
</dbReference>
<organism evidence="3 4">
    <name type="scientific">Sphingobium cloacae</name>
    <dbReference type="NCBI Taxonomy" id="120107"/>
    <lineage>
        <taxon>Bacteria</taxon>
        <taxon>Pseudomonadati</taxon>
        <taxon>Pseudomonadota</taxon>
        <taxon>Alphaproteobacteria</taxon>
        <taxon>Sphingomonadales</taxon>
        <taxon>Sphingomonadaceae</taxon>
        <taxon>Sphingobium</taxon>
    </lineage>
</organism>
<feature type="compositionally biased region" description="Basic and acidic residues" evidence="1">
    <location>
        <begin position="26"/>
        <end position="98"/>
    </location>
</feature>
<dbReference type="Pfam" id="PF05275">
    <property type="entry name" value="CopB"/>
    <property type="match status" value="1"/>
</dbReference>
<evidence type="ECO:0000313" key="4">
    <source>
        <dbReference type="Proteomes" id="UP000218272"/>
    </source>
</evidence>
<proteinExistence type="predicted"/>
<dbReference type="GO" id="GO:0005507">
    <property type="term" value="F:copper ion binding"/>
    <property type="evidence" value="ECO:0007669"/>
    <property type="project" value="InterPro"/>
</dbReference>
<dbReference type="OrthoDB" id="9778934at2"/>
<gene>
    <name evidence="3" type="ORF">SCLO_1005560</name>
</gene>
<dbReference type="AlphaFoldDB" id="A0A1E1EZ92"/>
<accession>A0A1E1EZ92</accession>
<dbReference type="GO" id="GO:0009279">
    <property type="term" value="C:cell outer membrane"/>
    <property type="evidence" value="ECO:0007669"/>
    <property type="project" value="InterPro"/>
</dbReference>
<feature type="chain" id="PRO_5009112348" evidence="2">
    <location>
        <begin position="22"/>
        <end position="369"/>
    </location>
</feature>
<feature type="signal peptide" evidence="2">
    <location>
        <begin position="1"/>
        <end position="21"/>
    </location>
</feature>
<dbReference type="GO" id="GO:0006878">
    <property type="term" value="P:intracellular copper ion homeostasis"/>
    <property type="evidence" value="ECO:0007669"/>
    <property type="project" value="InterPro"/>
</dbReference>
<evidence type="ECO:0000256" key="2">
    <source>
        <dbReference type="SAM" id="SignalP"/>
    </source>
</evidence>
<name>A0A1E1EZ92_9SPHN</name>
<dbReference type="InterPro" id="IPR007939">
    <property type="entry name" value="Cu-R_B_prcur"/>
</dbReference>
<feature type="compositionally biased region" description="Pro residues" evidence="1">
    <location>
        <begin position="99"/>
        <end position="108"/>
    </location>
</feature>